<dbReference type="OrthoDB" id="10261632at2759"/>
<dbReference type="Pfam" id="PF04100">
    <property type="entry name" value="Vps53_N"/>
    <property type="match status" value="1"/>
</dbReference>
<dbReference type="InterPro" id="IPR031745">
    <property type="entry name" value="Vps53_C"/>
</dbReference>
<name>A0A9W6YUE3_AMBMO</name>
<dbReference type="GO" id="GO:0005829">
    <property type="term" value="C:cytosol"/>
    <property type="evidence" value="ECO:0007669"/>
    <property type="project" value="GOC"/>
</dbReference>
<sequence length="741" mass="85426">MTILKRLQMLIISYDSLTELTMDEIEIKNYKKIKEMLSVVLELMMHFQTYKSIDEINTLNKRIGSLKNKIIDNIFNDFETQLSRHLSDESQLIYSCEILDLLGQAYHEKLSNWYINNVLKDITTIFKSSEEAGSLDNLKRRFIYFQRILNNFEKNQAKLFPTDWNMNLNLTKSFCELTNKDLKEVTSKETKLNGSGPVDVNLLINSLTDSLEFENYLNVLFKDSDYNFDSSISVVFEPYLNIWIKYQGTLIEKKFLEFMNPDNMLKKSGVSDSDPNSEALLNVLESSADLFRMYRNMLTQLSKLSNGAPMVKLARTFGKYLDNYESQVLKSLLPDNKTLLSGTTSEQDEAIDIICLVLNTADYCSITIGQLEERMISLLNDQKLVPKINFEKQTNLYLNEISKCMGLMYLKIENDLQLAWREMSNFNWKTLKDITGESRYLHSIKGVLKDNCQLIIGKFNRPLYIRNFIDKLIEIILNDLMINMVKLRPMTEIMAEQLLLDLQTLKSFFFELPEQATLGSPTNLETMKATFSKNYKKFVSTKVDKIDKLLKILMTPMKPSDAFVINYFKIIGDRSFANFVKVLKLKGKLQNESTFENDKFKYMDLFRTQLRSYQESKATNGTADGDDELVESDPFLNKLSIDPPIASSNTSSMSQLLLSSPTANTNLFATSGSGSNSPILNLNQNFLVGQQNLSNLFDRQSLQTTRDNLEKNFAKTFSISEDNKKNLNENLKQFGKFFKKN</sequence>
<accession>A0A9W6YUE3</accession>
<comment type="subcellular location">
    <subcellularLocation>
        <location evidence="2">Endosome membrane</location>
        <topology evidence="2">Peripheral membrane protein</topology>
    </subcellularLocation>
    <subcellularLocation>
        <location evidence="1">Golgi apparatus</location>
        <location evidence="1">trans-Golgi network membrane</location>
        <topology evidence="1">Peripheral membrane protein</topology>
    </subcellularLocation>
</comment>
<dbReference type="PANTHER" id="PTHR12820">
    <property type="entry name" value="VACUOLAR SORTING PROTEIN 53"/>
    <property type="match status" value="1"/>
</dbReference>
<evidence type="ECO:0000259" key="8">
    <source>
        <dbReference type="Pfam" id="PF16854"/>
    </source>
</evidence>
<dbReference type="Gene3D" id="1.10.357.110">
    <property type="entry name" value="Vacuolar protein sorting-associated protein 53, C-terminus"/>
    <property type="match status" value="1"/>
</dbReference>
<feature type="domain" description="Vps53 N-terminal" evidence="7">
    <location>
        <begin position="1"/>
        <end position="260"/>
    </location>
</feature>
<keyword evidence="6" id="KW-0472">Membrane</keyword>
<dbReference type="InterPro" id="IPR039766">
    <property type="entry name" value="Vps53"/>
</dbReference>
<dbReference type="AlphaFoldDB" id="A0A9W6YUE3"/>
<evidence type="ECO:0000256" key="4">
    <source>
        <dbReference type="ARBA" id="ARBA00022753"/>
    </source>
</evidence>
<gene>
    <name evidence="9" type="ORF">Amon01_000191600</name>
</gene>
<evidence type="ECO:0000256" key="6">
    <source>
        <dbReference type="ARBA" id="ARBA00023136"/>
    </source>
</evidence>
<evidence type="ECO:0000313" key="10">
    <source>
        <dbReference type="Proteomes" id="UP001165063"/>
    </source>
</evidence>
<feature type="domain" description="Vps53 C-terminal" evidence="8">
    <location>
        <begin position="496"/>
        <end position="587"/>
    </location>
</feature>
<evidence type="ECO:0000256" key="2">
    <source>
        <dbReference type="ARBA" id="ARBA00004481"/>
    </source>
</evidence>
<dbReference type="InterPro" id="IPR007234">
    <property type="entry name" value="Vps53_N"/>
</dbReference>
<comment type="caution">
    <text evidence="9">The sequence shown here is derived from an EMBL/GenBank/DDBJ whole genome shotgun (WGS) entry which is preliminary data.</text>
</comment>
<proteinExistence type="inferred from homology"/>
<evidence type="ECO:0000256" key="1">
    <source>
        <dbReference type="ARBA" id="ARBA00004150"/>
    </source>
</evidence>
<evidence type="ECO:0000256" key="5">
    <source>
        <dbReference type="ARBA" id="ARBA00023034"/>
    </source>
</evidence>
<dbReference type="GO" id="GO:0042147">
    <property type="term" value="P:retrograde transport, endosome to Golgi"/>
    <property type="evidence" value="ECO:0007669"/>
    <property type="project" value="InterPro"/>
</dbReference>
<evidence type="ECO:0000259" key="7">
    <source>
        <dbReference type="Pfam" id="PF04100"/>
    </source>
</evidence>
<dbReference type="GO" id="GO:0000938">
    <property type="term" value="C:GARP complex"/>
    <property type="evidence" value="ECO:0007669"/>
    <property type="project" value="InterPro"/>
</dbReference>
<comment type="similarity">
    <text evidence="3">Belongs to the VPS53 family.</text>
</comment>
<organism evidence="9 10">
    <name type="scientific">Ambrosiozyma monospora</name>
    <name type="common">Yeast</name>
    <name type="synonym">Endomycopsis monosporus</name>
    <dbReference type="NCBI Taxonomy" id="43982"/>
    <lineage>
        <taxon>Eukaryota</taxon>
        <taxon>Fungi</taxon>
        <taxon>Dikarya</taxon>
        <taxon>Ascomycota</taxon>
        <taxon>Saccharomycotina</taxon>
        <taxon>Pichiomycetes</taxon>
        <taxon>Pichiales</taxon>
        <taxon>Pichiaceae</taxon>
        <taxon>Ambrosiozyma</taxon>
    </lineage>
</organism>
<dbReference type="PANTHER" id="PTHR12820:SF0">
    <property type="entry name" value="VACUOLAR PROTEIN SORTING-ASSOCIATED PROTEIN 53 HOMOLOG"/>
    <property type="match status" value="1"/>
</dbReference>
<keyword evidence="10" id="KW-1185">Reference proteome</keyword>
<reference evidence="9" key="1">
    <citation type="submission" date="2023-04" db="EMBL/GenBank/DDBJ databases">
        <title>Ambrosiozyma monospora NBRC 1965.</title>
        <authorList>
            <person name="Ichikawa N."/>
            <person name="Sato H."/>
            <person name="Tonouchi N."/>
        </authorList>
    </citation>
    <scope>NUCLEOTIDE SEQUENCE</scope>
    <source>
        <strain evidence="9">NBRC 1965</strain>
    </source>
</reference>
<evidence type="ECO:0000313" key="9">
    <source>
        <dbReference type="EMBL" id="GMG21331.1"/>
    </source>
</evidence>
<dbReference type="GO" id="GO:0010008">
    <property type="term" value="C:endosome membrane"/>
    <property type="evidence" value="ECO:0007669"/>
    <property type="project" value="UniProtKB-SubCell"/>
</dbReference>
<evidence type="ECO:0000256" key="3">
    <source>
        <dbReference type="ARBA" id="ARBA00008628"/>
    </source>
</evidence>
<dbReference type="Proteomes" id="UP001165063">
    <property type="component" value="Unassembled WGS sequence"/>
</dbReference>
<keyword evidence="4" id="KW-0967">Endosome</keyword>
<keyword evidence="5" id="KW-0333">Golgi apparatus</keyword>
<protein>
    <submittedName>
        <fullName evidence="9">Unnamed protein product</fullName>
    </submittedName>
</protein>
<dbReference type="EMBL" id="BSXU01000631">
    <property type="protein sequence ID" value="GMG21331.1"/>
    <property type="molecule type" value="Genomic_DNA"/>
</dbReference>
<dbReference type="InterPro" id="IPR038260">
    <property type="entry name" value="Vps53_C_sf"/>
</dbReference>
<dbReference type="Pfam" id="PF16854">
    <property type="entry name" value="VPS53_C"/>
    <property type="match status" value="1"/>
</dbReference>